<evidence type="ECO:0008006" key="3">
    <source>
        <dbReference type="Google" id="ProtNLM"/>
    </source>
</evidence>
<sequence>MIDKVPLAMIPNSFLVIESLPISSSGKVDYSSLETSTVSTNHDQIEADNAGNSNLLHIIKKVCPSFRS</sequence>
<name>A0AAV0ICL1_9ROSI</name>
<dbReference type="InterPro" id="IPR045851">
    <property type="entry name" value="AMP-bd_C_sf"/>
</dbReference>
<protein>
    <recommendedName>
        <fullName evidence="3">AMP-binding enzyme C-terminal domain-containing protein</fullName>
    </recommendedName>
</protein>
<reference evidence="1" key="1">
    <citation type="submission" date="2022-08" db="EMBL/GenBank/DDBJ databases">
        <authorList>
            <person name="Gutierrez-Valencia J."/>
        </authorList>
    </citation>
    <scope>NUCLEOTIDE SEQUENCE</scope>
</reference>
<dbReference type="Gene3D" id="3.30.300.30">
    <property type="match status" value="1"/>
</dbReference>
<comment type="caution">
    <text evidence="1">The sequence shown here is derived from an EMBL/GenBank/DDBJ whole genome shotgun (WGS) entry which is preliminary data.</text>
</comment>
<dbReference type="EMBL" id="CAMGYJ010000003">
    <property type="protein sequence ID" value="CAI0395232.1"/>
    <property type="molecule type" value="Genomic_DNA"/>
</dbReference>
<accession>A0AAV0ICL1</accession>
<evidence type="ECO:0000313" key="1">
    <source>
        <dbReference type="EMBL" id="CAI0395232.1"/>
    </source>
</evidence>
<proteinExistence type="predicted"/>
<dbReference type="AlphaFoldDB" id="A0AAV0ICL1"/>
<organism evidence="1 2">
    <name type="scientific">Linum tenue</name>
    <dbReference type="NCBI Taxonomy" id="586396"/>
    <lineage>
        <taxon>Eukaryota</taxon>
        <taxon>Viridiplantae</taxon>
        <taxon>Streptophyta</taxon>
        <taxon>Embryophyta</taxon>
        <taxon>Tracheophyta</taxon>
        <taxon>Spermatophyta</taxon>
        <taxon>Magnoliopsida</taxon>
        <taxon>eudicotyledons</taxon>
        <taxon>Gunneridae</taxon>
        <taxon>Pentapetalae</taxon>
        <taxon>rosids</taxon>
        <taxon>fabids</taxon>
        <taxon>Malpighiales</taxon>
        <taxon>Linaceae</taxon>
        <taxon>Linum</taxon>
    </lineage>
</organism>
<gene>
    <name evidence="1" type="ORF">LITE_LOCUS8633</name>
</gene>
<dbReference type="Proteomes" id="UP001154282">
    <property type="component" value="Unassembled WGS sequence"/>
</dbReference>
<keyword evidence="2" id="KW-1185">Reference proteome</keyword>
<evidence type="ECO:0000313" key="2">
    <source>
        <dbReference type="Proteomes" id="UP001154282"/>
    </source>
</evidence>